<dbReference type="GO" id="GO:0005879">
    <property type="term" value="C:axonemal microtubule"/>
    <property type="evidence" value="ECO:0000318"/>
    <property type="project" value="GO_Central"/>
</dbReference>
<name>A7RHV0_NEMVE</name>
<keyword evidence="6" id="KW-1185">Reference proteome</keyword>
<keyword evidence="1 2" id="KW-0175">Coiled coil</keyword>
<dbReference type="AlphaFoldDB" id="A7RHV0"/>
<dbReference type="STRING" id="45351.A7RHV0"/>
<evidence type="ECO:0000259" key="4">
    <source>
        <dbReference type="Pfam" id="PF13868"/>
    </source>
</evidence>
<evidence type="ECO:0000313" key="6">
    <source>
        <dbReference type="Proteomes" id="UP000001593"/>
    </source>
</evidence>
<evidence type="ECO:0000256" key="2">
    <source>
        <dbReference type="SAM" id="Coils"/>
    </source>
</evidence>
<feature type="region of interest" description="Disordered" evidence="3">
    <location>
        <begin position="452"/>
        <end position="518"/>
    </location>
</feature>
<dbReference type="InterPro" id="IPR043597">
    <property type="entry name" value="TPH_dom"/>
</dbReference>
<protein>
    <recommendedName>
        <fullName evidence="4">Trichohyalin-plectin-homology domain-containing protein</fullName>
    </recommendedName>
</protein>
<evidence type="ECO:0000256" key="3">
    <source>
        <dbReference type="SAM" id="MobiDB-lite"/>
    </source>
</evidence>
<dbReference type="PhylomeDB" id="A7RHV0"/>
<feature type="coiled-coil region" evidence="2">
    <location>
        <begin position="55"/>
        <end position="102"/>
    </location>
</feature>
<dbReference type="eggNOG" id="ENOG502QPZ3">
    <property type="taxonomic scope" value="Eukaryota"/>
</dbReference>
<dbReference type="Pfam" id="PF13868">
    <property type="entry name" value="TPH"/>
    <property type="match status" value="1"/>
</dbReference>
<reference evidence="5 6" key="1">
    <citation type="journal article" date="2007" name="Science">
        <title>Sea anemone genome reveals ancestral eumetazoan gene repertoire and genomic organization.</title>
        <authorList>
            <person name="Putnam N.H."/>
            <person name="Srivastava M."/>
            <person name="Hellsten U."/>
            <person name="Dirks B."/>
            <person name="Chapman J."/>
            <person name="Salamov A."/>
            <person name="Terry A."/>
            <person name="Shapiro H."/>
            <person name="Lindquist E."/>
            <person name="Kapitonov V.V."/>
            <person name="Jurka J."/>
            <person name="Genikhovich G."/>
            <person name="Grigoriev I.V."/>
            <person name="Lucas S.M."/>
            <person name="Steele R.E."/>
            <person name="Finnerty J.R."/>
            <person name="Technau U."/>
            <person name="Martindale M.Q."/>
            <person name="Rokhsar D.S."/>
        </authorList>
    </citation>
    <scope>NUCLEOTIDE SEQUENCE [LARGE SCALE GENOMIC DNA]</scope>
    <source>
        <strain evidence="6">CH2 X CH6</strain>
    </source>
</reference>
<dbReference type="EMBL" id="DS469511">
    <property type="protein sequence ID" value="EDO49042.1"/>
    <property type="molecule type" value="Genomic_DNA"/>
</dbReference>
<organism evidence="5 6">
    <name type="scientific">Nematostella vectensis</name>
    <name type="common">Starlet sea anemone</name>
    <dbReference type="NCBI Taxonomy" id="45351"/>
    <lineage>
        <taxon>Eukaryota</taxon>
        <taxon>Metazoa</taxon>
        <taxon>Cnidaria</taxon>
        <taxon>Anthozoa</taxon>
        <taxon>Hexacorallia</taxon>
        <taxon>Actiniaria</taxon>
        <taxon>Edwardsiidae</taxon>
        <taxon>Nematostella</taxon>
    </lineage>
</organism>
<gene>
    <name evidence="5" type="ORF">NEMVEDRAFT_v1g81851</name>
</gene>
<evidence type="ECO:0000313" key="5">
    <source>
        <dbReference type="EMBL" id="EDO49042.1"/>
    </source>
</evidence>
<feature type="compositionally biased region" description="Polar residues" evidence="3">
    <location>
        <begin position="490"/>
        <end position="500"/>
    </location>
</feature>
<sequence>MSSKVTVIQPKDWTRIQNSLARYNKDVARQKAIKEEKLALHNISNEMVKHWDNTIEGLRNKKLQARKIREEKEEAERVKIDIEEAKHQAQKRKEAIEKAKTQQYYQTDRVKTFHSALLLTEVIKEREAQVKMKKGQTNADKIREAHVLRLQQRQFEEAIREDQKRALERYNARREVADFQLFQVKDHIEENHLAKDMDMQEGQNIKQQVDMYESAKKIIEEQRRQEKIQLMKDHQSHLSKRKELQEFERKKQEEEDEEIRQFVYAKKKMSKMRKEKETELFNAFQDHTNRMRQKLADQMQQKVDDEDERIAKALAEREAKREADMKEKRGIHEHRLYQLFMCLQMRESERKAAEEAKRDQEILRKRVESDKLYHAKQVEKKLEKLHETKNLKTFQMDQVGERKVRKEQEKVSDLKTDLANDMLLREEELQFQEYAQHVISEERKRGRNPYPLIKAAQEGPGGGRGPKYEGKNGLRPSFLVSDGTGVQLPNYANATTQGSHTRIYGDPGKSRKRLGFTW</sequence>
<proteinExistence type="predicted"/>
<feature type="coiled-coil region" evidence="2">
    <location>
        <begin position="296"/>
        <end position="370"/>
    </location>
</feature>
<dbReference type="OMA" id="EMHFRSQ"/>
<dbReference type="InParanoid" id="A7RHV0"/>
<dbReference type="HOGENOM" id="CLU_036492_1_0_1"/>
<dbReference type="Proteomes" id="UP000001593">
    <property type="component" value="Unassembled WGS sequence"/>
</dbReference>
<dbReference type="InterPro" id="IPR039986">
    <property type="entry name" value="CFAP210"/>
</dbReference>
<accession>A7RHV0</accession>
<feature type="domain" description="Trichohyalin-plectin-homology" evidence="4">
    <location>
        <begin position="105"/>
        <end position="442"/>
    </location>
</feature>
<feature type="region of interest" description="Disordered" evidence="3">
    <location>
        <begin position="232"/>
        <end position="251"/>
    </location>
</feature>
<dbReference type="PANTHER" id="PTHR28663:SF1">
    <property type="entry name" value="CILIA- AND FLAGELLA- ASSOCIATED PROTEIN 210"/>
    <property type="match status" value="1"/>
</dbReference>
<evidence type="ECO:0000256" key="1">
    <source>
        <dbReference type="ARBA" id="ARBA00023054"/>
    </source>
</evidence>
<dbReference type="PANTHER" id="PTHR28663">
    <property type="entry name" value="COILED-COIL DOMAIN-CONTAINING PROTEIN 173"/>
    <property type="match status" value="1"/>
</dbReference>